<keyword evidence="2 6" id="KW-0378">Hydrolase</keyword>
<proteinExistence type="inferred from homology"/>
<dbReference type="Pfam" id="PF00759">
    <property type="entry name" value="Glyco_hydro_9"/>
    <property type="match status" value="1"/>
</dbReference>
<evidence type="ECO:0000259" key="9">
    <source>
        <dbReference type="Pfam" id="PF02927"/>
    </source>
</evidence>
<dbReference type="GO" id="GO:0030245">
    <property type="term" value="P:cellulose catabolic process"/>
    <property type="evidence" value="ECO:0007669"/>
    <property type="project" value="UniProtKB-KW"/>
</dbReference>
<feature type="domain" description="Cellulase Ig-like" evidence="9">
    <location>
        <begin position="15"/>
        <end position="96"/>
    </location>
</feature>
<dbReference type="InterPro" id="IPR004197">
    <property type="entry name" value="Cellulase_Ig-like"/>
</dbReference>
<reference evidence="11" key="1">
    <citation type="submission" date="2018-11" db="EMBL/GenBank/DDBJ databases">
        <title>Chitinophaga lutea sp.nov., isolate from arsenic contaminated soil.</title>
        <authorList>
            <person name="Zong Y."/>
        </authorList>
    </citation>
    <scope>NUCLEOTIDE SEQUENCE [LARGE SCALE GENOMIC DNA]</scope>
    <source>
        <strain evidence="11">YLT18</strain>
    </source>
</reference>
<keyword evidence="11" id="KW-1185">Reference proteome</keyword>
<dbReference type="InterPro" id="IPR013783">
    <property type="entry name" value="Ig-like_fold"/>
</dbReference>
<dbReference type="Pfam" id="PF02927">
    <property type="entry name" value="CelD_N"/>
    <property type="match status" value="1"/>
</dbReference>
<feature type="active site" evidence="6">
    <location>
        <position position="539"/>
    </location>
</feature>
<keyword evidence="5 6" id="KW-0624">Polysaccharide degradation</keyword>
<evidence type="ECO:0000256" key="3">
    <source>
        <dbReference type="ARBA" id="ARBA00023277"/>
    </source>
</evidence>
<gene>
    <name evidence="10" type="ORF">EG028_03625</name>
</gene>
<dbReference type="EC" id="3.2.1.4" evidence="7"/>
<dbReference type="InterPro" id="IPR033126">
    <property type="entry name" value="Glyco_hydro_9_Asp/Glu_AS"/>
</dbReference>
<dbReference type="SUPFAM" id="SSF81296">
    <property type="entry name" value="E set domains"/>
    <property type="match status" value="1"/>
</dbReference>
<dbReference type="CDD" id="cd02850">
    <property type="entry name" value="E_set_Cellulase_N"/>
    <property type="match status" value="1"/>
</dbReference>
<dbReference type="InterPro" id="IPR014756">
    <property type="entry name" value="Ig_E-set"/>
</dbReference>
<keyword evidence="3 6" id="KW-0119">Carbohydrate metabolism</keyword>
<dbReference type="EMBL" id="RMBX01000002">
    <property type="protein sequence ID" value="RPD42279.1"/>
    <property type="molecule type" value="Genomic_DNA"/>
</dbReference>
<evidence type="ECO:0000313" key="11">
    <source>
        <dbReference type="Proteomes" id="UP000279089"/>
    </source>
</evidence>
<evidence type="ECO:0000256" key="7">
    <source>
        <dbReference type="RuleBase" id="RU361166"/>
    </source>
</evidence>
<dbReference type="Gene3D" id="2.60.40.10">
    <property type="entry name" value="Immunoglobulins"/>
    <property type="match status" value="1"/>
</dbReference>
<dbReference type="InterPro" id="IPR012341">
    <property type="entry name" value="6hp_glycosidase-like_sf"/>
</dbReference>
<evidence type="ECO:0000256" key="6">
    <source>
        <dbReference type="PROSITE-ProRule" id="PRU10060"/>
    </source>
</evidence>
<dbReference type="InterPro" id="IPR001701">
    <property type="entry name" value="Glyco_hydro_9"/>
</dbReference>
<name>A0A3N4MRT7_9BACT</name>
<accession>A0A3N4MRT7</accession>
<dbReference type="GO" id="GO:0008810">
    <property type="term" value="F:cellulase activity"/>
    <property type="evidence" value="ECO:0007669"/>
    <property type="project" value="UniProtKB-EC"/>
</dbReference>
<dbReference type="PANTHER" id="PTHR22298">
    <property type="entry name" value="ENDO-1,4-BETA-GLUCANASE"/>
    <property type="match status" value="1"/>
</dbReference>
<evidence type="ECO:0000313" key="10">
    <source>
        <dbReference type="EMBL" id="RPD42279.1"/>
    </source>
</evidence>
<evidence type="ECO:0000259" key="8">
    <source>
        <dbReference type="Pfam" id="PF00759"/>
    </source>
</evidence>
<evidence type="ECO:0000256" key="1">
    <source>
        <dbReference type="ARBA" id="ARBA00007072"/>
    </source>
</evidence>
<protein>
    <recommendedName>
        <fullName evidence="7">Endoglucanase</fullName>
        <ecNumber evidence="7">3.2.1.4</ecNumber>
    </recommendedName>
</protein>
<comment type="catalytic activity">
    <reaction evidence="7">
        <text>Endohydrolysis of (1-&gt;4)-beta-D-glucosidic linkages in cellulose, lichenin and cereal beta-D-glucans.</text>
        <dbReference type="EC" id="3.2.1.4"/>
    </reaction>
</comment>
<evidence type="ECO:0000256" key="5">
    <source>
        <dbReference type="ARBA" id="ARBA00023326"/>
    </source>
</evidence>
<comment type="similarity">
    <text evidence="1 6 7">Belongs to the glycosyl hydrolase 9 (cellulase E) family.</text>
</comment>
<feature type="active site" evidence="6">
    <location>
        <position position="548"/>
    </location>
</feature>
<feature type="domain" description="Glycoside hydrolase family 9" evidence="8">
    <location>
        <begin position="114"/>
        <end position="560"/>
    </location>
</feature>
<dbReference type="Proteomes" id="UP000279089">
    <property type="component" value="Unassembled WGS sequence"/>
</dbReference>
<comment type="caution">
    <text evidence="10">The sequence shown here is derived from an EMBL/GenBank/DDBJ whole genome shotgun (WGS) entry which is preliminary data.</text>
</comment>
<dbReference type="SUPFAM" id="SSF48208">
    <property type="entry name" value="Six-hairpin glycosidases"/>
    <property type="match status" value="1"/>
</dbReference>
<evidence type="ECO:0000256" key="4">
    <source>
        <dbReference type="ARBA" id="ARBA00023295"/>
    </source>
</evidence>
<dbReference type="AlphaFoldDB" id="A0A3N4MRT7"/>
<keyword evidence="7" id="KW-0136">Cellulose degradation</keyword>
<dbReference type="PROSITE" id="PS00698">
    <property type="entry name" value="GH9_3"/>
    <property type="match status" value="1"/>
</dbReference>
<dbReference type="RefSeq" id="WP_120515576.1">
    <property type="nucleotide sequence ID" value="NZ_QXZY01000003.1"/>
</dbReference>
<keyword evidence="4 6" id="KW-0326">Glycosidase</keyword>
<dbReference type="InterPro" id="IPR008928">
    <property type="entry name" value="6-hairpin_glycosidase_sf"/>
</dbReference>
<evidence type="ECO:0000256" key="2">
    <source>
        <dbReference type="ARBA" id="ARBA00022801"/>
    </source>
</evidence>
<organism evidence="10 11">
    <name type="scientific">Chitinophaga barathri</name>
    <dbReference type="NCBI Taxonomy" id="1647451"/>
    <lineage>
        <taxon>Bacteria</taxon>
        <taxon>Pseudomonadati</taxon>
        <taxon>Bacteroidota</taxon>
        <taxon>Chitinophagia</taxon>
        <taxon>Chitinophagales</taxon>
        <taxon>Chitinophagaceae</taxon>
        <taxon>Chitinophaga</taxon>
    </lineage>
</organism>
<dbReference type="Gene3D" id="1.50.10.10">
    <property type="match status" value="1"/>
</dbReference>
<dbReference type="OrthoDB" id="9808897at2"/>
<sequence length="576" mass="63560">MRTIVFLLLAFPTMAQQQIQLNQSGFYPKAPKIAVITGSVSAKEFHLLARNGKDTVFSGPLGPEQHSANSSTLTRIADFSAFTEKGEYVLQVPGVGTSYPFSISAEVLKPVAVASLKGFYFQRSDMPLEEKYAGKWHRPAGHPDNIVYVHASAVSGRRPAGTVIASPGGWYDAGDYNKYIVNSGISMSSLFSAYEDFPGYYAALRTNIPESGNAIPDILDEAVYNLRWMLTMQDPNDGGVYHKCTNASFDGMVMPGVTKLPRYVVRKGTAAALDFAAVTAQAARILQPFNQPLADSCLKAARMAWQWAEKNPALMYDQNVMNKQFQPAITTGAYGDNDVKDEWSWAAAEMFVTTKDKKYYDIFHQHLQDSVYLPTWRNVAMQGYYTILRASGQLPEVVRQDLPVIKERVLRIAGEYIRRQPQNAFQTVMGQSRRDFSWGGSSVAANQGILLLYAYQLTKDKIYLHAALSNLDYLLGRNATGYSFLTGAGSKATMHPHHRPSIADGIEEPVPGLLSGGPNPGMQDSCRYEKTEPETAYSDTACSYASNEIAINWNAPLVYLANALEALKKEAGYVED</sequence>